<reference evidence="1 2" key="1">
    <citation type="submission" date="2018-11" db="EMBL/GenBank/DDBJ databases">
        <authorList>
            <consortium name="Pathogen Informatics"/>
        </authorList>
    </citation>
    <scope>NUCLEOTIDE SEQUENCE [LARGE SCALE GENOMIC DNA]</scope>
    <source>
        <strain>Denwood</strain>
        <strain evidence="2">Zambia</strain>
    </source>
</reference>
<organism evidence="1 2">
    <name type="scientific">Schistosoma mattheei</name>
    <dbReference type="NCBI Taxonomy" id="31246"/>
    <lineage>
        <taxon>Eukaryota</taxon>
        <taxon>Metazoa</taxon>
        <taxon>Spiralia</taxon>
        <taxon>Lophotrochozoa</taxon>
        <taxon>Platyhelminthes</taxon>
        <taxon>Trematoda</taxon>
        <taxon>Digenea</taxon>
        <taxon>Strigeidida</taxon>
        <taxon>Schistosomatoidea</taxon>
        <taxon>Schistosomatidae</taxon>
        <taxon>Schistosoma</taxon>
    </lineage>
</organism>
<dbReference type="InterPro" id="IPR042171">
    <property type="entry name" value="Acyl-CoA_hotdog"/>
</dbReference>
<protein>
    <submittedName>
        <fullName evidence="1">Uncharacterized protein</fullName>
    </submittedName>
</protein>
<gene>
    <name evidence="1" type="ORF">SMTD_LOCUS4421</name>
</gene>
<dbReference type="STRING" id="31246.A0A183NQN4"/>
<name>A0A183NQN4_9TREM</name>
<keyword evidence="2" id="KW-1185">Reference proteome</keyword>
<dbReference type="Gene3D" id="2.40.160.210">
    <property type="entry name" value="Acyl-CoA thioesterase, double hotdog domain"/>
    <property type="match status" value="1"/>
</dbReference>
<evidence type="ECO:0000313" key="1">
    <source>
        <dbReference type="EMBL" id="VDP06682.1"/>
    </source>
</evidence>
<dbReference type="EMBL" id="UZAL01012423">
    <property type="protein sequence ID" value="VDP06682.1"/>
    <property type="molecule type" value="Genomic_DNA"/>
</dbReference>
<proteinExistence type="predicted"/>
<evidence type="ECO:0000313" key="2">
    <source>
        <dbReference type="Proteomes" id="UP000269396"/>
    </source>
</evidence>
<dbReference type="AlphaFoldDB" id="A0A183NQN4"/>
<dbReference type="Proteomes" id="UP000269396">
    <property type="component" value="Unassembled WGS sequence"/>
</dbReference>
<accession>A0A183NQN4</accession>
<sequence>MLKLLTEKCQRVDQFAKRFLRFELHSDYSFAFSVQPNVLEPNDYYVTKLRDGRSFCHRLVEAFPVNKSESDSITPYFRMDCSFKTPEKDAASFLSPMPNVPYVEKLQDFNSYVKSLDL</sequence>